<gene>
    <name evidence="2" type="ORF">AKG60_02565</name>
    <name evidence="1" type="ORF">YA91_06370</name>
</gene>
<evidence type="ECO:0000313" key="1">
    <source>
        <dbReference type="EMBL" id="ASZ50214.1"/>
    </source>
</evidence>
<name>A0A249W0X2_VIBPH</name>
<evidence type="ECO:0000313" key="3">
    <source>
        <dbReference type="Proteomes" id="UP000191946"/>
    </source>
</evidence>
<dbReference type="AlphaFoldDB" id="A0A249W0X2"/>
<dbReference type="RefSeq" id="WP_005499501.1">
    <property type="nucleotide sequence ID" value="NZ_CP023247.2"/>
</dbReference>
<reference evidence="1" key="2">
    <citation type="submission" date="2017-09" db="EMBL/GenBank/DDBJ databases">
        <authorList>
            <person name="Ehlers B."/>
            <person name="Leendertz F.H."/>
        </authorList>
    </citation>
    <scope>NUCLEOTIDE SEQUENCE</scope>
    <source>
        <strain evidence="1">MAVP-26</strain>
    </source>
</reference>
<dbReference type="EMBL" id="LHQV01000003">
    <property type="protein sequence ID" value="OQK04086.1"/>
    <property type="molecule type" value="Genomic_DNA"/>
</dbReference>
<sequence>MLNINLNATNQSVATSPLTATKQDSILPESVLALLNDSTTLEAPYSPETLQTQLQQQKAALKSTAPNLRSTESNISDSLLAAIDQSAVELELIGMWAEGGQAGFQAALELIGQPLLGLTNPQDSQLEDIFQLAMLDLLINAKEYGVDTDATFMQKLSFCLEYIGSGQHNSWVEALPPANNMSGSATGGISGNHLLNMAKHVWSKMAELVSNGTASQESLLYRAMSKLTSGPISASQSFPRELETLLTTSGSTTSQLQNSGYFDTTKGGWITTNNNNMSPLIRLVFLSNMLKDNPEMSKATLETILKGSLKDINDLTPTGGNYQHVYDYISKFGDPDIFQKGQMGWQNSSYGENGNGDTTGGKRPNGVNIALDFDGSLNASWLKALYQNYPQRVLGDEDTKEINRIGDNVKMIQQTLKYWYQILRDERLAIARNI</sequence>
<proteinExistence type="predicted"/>
<reference evidence="2 3" key="1">
    <citation type="submission" date="2015-08" db="EMBL/GenBank/DDBJ databases">
        <title>Draft Genome Sequences of Vibrio parahaemolyticus Strains.</title>
        <authorList>
            <person name="Gonzalez-Escalona N."/>
            <person name="DePaola A."/>
        </authorList>
    </citation>
    <scope>NUCLEOTIDE SEQUENCE [LARGE SCALE GENOMIC DNA]</scope>
    <source>
        <strain evidence="2 3">CFSAN001621</strain>
    </source>
</reference>
<organism evidence="1">
    <name type="scientific">Vibrio parahaemolyticus</name>
    <dbReference type="NCBI Taxonomy" id="670"/>
    <lineage>
        <taxon>Bacteria</taxon>
        <taxon>Pseudomonadati</taxon>
        <taxon>Pseudomonadota</taxon>
        <taxon>Gammaproteobacteria</taxon>
        <taxon>Vibrionales</taxon>
        <taxon>Vibrionaceae</taxon>
        <taxon>Vibrio</taxon>
    </lineage>
</organism>
<accession>A0A249W0X2</accession>
<keyword evidence="3" id="KW-1185">Reference proteome</keyword>
<protein>
    <submittedName>
        <fullName evidence="1">Uncharacterized protein</fullName>
    </submittedName>
</protein>
<evidence type="ECO:0000313" key="2">
    <source>
        <dbReference type="EMBL" id="OQK04086.1"/>
    </source>
</evidence>
<dbReference type="Proteomes" id="UP000191946">
    <property type="component" value="Unassembled WGS sequence"/>
</dbReference>
<dbReference type="EMBL" id="CP023247">
    <property type="protein sequence ID" value="ASZ50214.1"/>
    <property type="molecule type" value="Genomic_DNA"/>
</dbReference>